<evidence type="ECO:0000313" key="2">
    <source>
        <dbReference type="Proteomes" id="UP000198660"/>
    </source>
</evidence>
<dbReference type="Proteomes" id="UP000198660">
    <property type="component" value="Unassembled WGS sequence"/>
</dbReference>
<protein>
    <recommendedName>
        <fullName evidence="3">Stage VI sporulation protein F</fullName>
    </recommendedName>
</protein>
<dbReference type="EMBL" id="FPAA01000002">
    <property type="protein sequence ID" value="SFS44626.1"/>
    <property type="molecule type" value="Genomic_DNA"/>
</dbReference>
<evidence type="ECO:0000313" key="1">
    <source>
        <dbReference type="EMBL" id="SFS44626.1"/>
    </source>
</evidence>
<evidence type="ECO:0008006" key="3">
    <source>
        <dbReference type="Google" id="ProtNLM"/>
    </source>
</evidence>
<accession>A0A1I6PWN7</accession>
<sequence>MVGKGPNHKEMTQLINTMMGQNVLTEKQLGQILEGARRANERGGMSSVLDYLMKVTQADVDKDELTEFADSVRTNPQVGMDLLNGKRGIPKNKD</sequence>
<proteinExistence type="predicted"/>
<organism evidence="1 2">
    <name type="scientific">Marininema halotolerans</name>
    <dbReference type="NCBI Taxonomy" id="1155944"/>
    <lineage>
        <taxon>Bacteria</taxon>
        <taxon>Bacillati</taxon>
        <taxon>Bacillota</taxon>
        <taxon>Bacilli</taxon>
        <taxon>Bacillales</taxon>
        <taxon>Thermoactinomycetaceae</taxon>
        <taxon>Marininema</taxon>
    </lineage>
</organism>
<reference evidence="2" key="1">
    <citation type="submission" date="2016-10" db="EMBL/GenBank/DDBJ databases">
        <authorList>
            <person name="Varghese N."/>
            <person name="Submissions S."/>
        </authorList>
    </citation>
    <scope>NUCLEOTIDE SEQUENCE [LARGE SCALE GENOMIC DNA]</scope>
    <source>
        <strain evidence="2">DSM 45789</strain>
    </source>
</reference>
<keyword evidence="2" id="KW-1185">Reference proteome</keyword>
<name>A0A1I6PWN7_9BACL</name>
<gene>
    <name evidence="1" type="ORF">SAMN05444972_102187</name>
</gene>
<dbReference type="AlphaFoldDB" id="A0A1I6PWN7"/>